<dbReference type="EMBL" id="BAAAHH010000021">
    <property type="protein sequence ID" value="GAA0959024.1"/>
    <property type="molecule type" value="Genomic_DNA"/>
</dbReference>
<evidence type="ECO:0000313" key="3">
    <source>
        <dbReference type="Proteomes" id="UP001500665"/>
    </source>
</evidence>
<protein>
    <submittedName>
        <fullName evidence="2">Uncharacterized protein</fullName>
    </submittedName>
</protein>
<gene>
    <name evidence="2" type="ORF">GCM10009550_48330</name>
</gene>
<dbReference type="Proteomes" id="UP001500665">
    <property type="component" value="Unassembled WGS sequence"/>
</dbReference>
<keyword evidence="1" id="KW-1133">Transmembrane helix</keyword>
<feature type="transmembrane region" description="Helical" evidence="1">
    <location>
        <begin position="39"/>
        <end position="61"/>
    </location>
</feature>
<reference evidence="3" key="1">
    <citation type="journal article" date="2019" name="Int. J. Syst. Evol. Microbiol.">
        <title>The Global Catalogue of Microorganisms (GCM) 10K type strain sequencing project: providing services to taxonomists for standard genome sequencing and annotation.</title>
        <authorList>
            <consortium name="The Broad Institute Genomics Platform"/>
            <consortium name="The Broad Institute Genome Sequencing Center for Infectious Disease"/>
            <person name="Wu L."/>
            <person name="Ma J."/>
        </authorList>
    </citation>
    <scope>NUCLEOTIDE SEQUENCE [LARGE SCALE GENOMIC DNA]</scope>
    <source>
        <strain evidence="3">JCM 10696</strain>
    </source>
</reference>
<sequence>MRRWQPWFVGSALVLVGGFLLLLPLGAVSDDAPVALRAVSLAAGWVWVPSLLTTPVFGVLARRENKRAQTSRQAELAVVRQSGHEEGRRLTAALLAGLPLQPLAVWGVVLEEGEQAHLDFPTNYARFYGTNAAYQHVTGLFVGSAGFVAAGVAMTALGNSMRRSQARAEAVQRWREQEFLRVLVTDRRLICLVGGQWTSFYYNAVTAFHPEPENQSIVFEFSNAVPLALYGPSLPSLIAYTTHRIHGVHGLQNHPALASLR</sequence>
<keyword evidence="1" id="KW-0812">Transmembrane</keyword>
<accession>A0ABP4C1M1</accession>
<dbReference type="RefSeq" id="WP_344243213.1">
    <property type="nucleotide sequence ID" value="NZ_BAAAHH010000021.1"/>
</dbReference>
<evidence type="ECO:0000313" key="2">
    <source>
        <dbReference type="EMBL" id="GAA0959024.1"/>
    </source>
</evidence>
<name>A0ABP4C1M1_9ACTN</name>
<evidence type="ECO:0000256" key="1">
    <source>
        <dbReference type="SAM" id="Phobius"/>
    </source>
</evidence>
<keyword evidence="3" id="KW-1185">Reference proteome</keyword>
<feature type="transmembrane region" description="Helical" evidence="1">
    <location>
        <begin position="133"/>
        <end position="157"/>
    </location>
</feature>
<comment type="caution">
    <text evidence="2">The sequence shown here is derived from an EMBL/GenBank/DDBJ whole genome shotgun (WGS) entry which is preliminary data.</text>
</comment>
<proteinExistence type="predicted"/>
<keyword evidence="1" id="KW-0472">Membrane</keyword>
<organism evidence="2 3">
    <name type="scientific">Actinocorallia libanotica</name>
    <dbReference type="NCBI Taxonomy" id="46162"/>
    <lineage>
        <taxon>Bacteria</taxon>
        <taxon>Bacillati</taxon>
        <taxon>Actinomycetota</taxon>
        <taxon>Actinomycetes</taxon>
        <taxon>Streptosporangiales</taxon>
        <taxon>Thermomonosporaceae</taxon>
        <taxon>Actinocorallia</taxon>
    </lineage>
</organism>